<dbReference type="Pfam" id="PF16095">
    <property type="entry name" value="COR-A"/>
    <property type="match status" value="1"/>
</dbReference>
<dbReference type="EMBL" id="JBJQND010000014">
    <property type="protein sequence ID" value="KAL3855945.1"/>
    <property type="molecule type" value="Genomic_DNA"/>
</dbReference>
<evidence type="ECO:0000313" key="12">
    <source>
        <dbReference type="Proteomes" id="UP001634394"/>
    </source>
</evidence>
<comment type="catalytic activity">
    <reaction evidence="8">
        <text>L-seryl-[protein] + ATP = O-phospho-L-seryl-[protein] + ADP + H(+)</text>
        <dbReference type="Rhea" id="RHEA:17989"/>
        <dbReference type="Rhea" id="RHEA-COMP:9863"/>
        <dbReference type="Rhea" id="RHEA-COMP:11604"/>
        <dbReference type="ChEBI" id="CHEBI:15378"/>
        <dbReference type="ChEBI" id="CHEBI:29999"/>
        <dbReference type="ChEBI" id="CHEBI:30616"/>
        <dbReference type="ChEBI" id="CHEBI:83421"/>
        <dbReference type="ChEBI" id="CHEBI:456216"/>
        <dbReference type="EC" id="2.7.11.1"/>
    </reaction>
</comment>
<evidence type="ECO:0000256" key="9">
    <source>
        <dbReference type="SAM" id="MobiDB-lite"/>
    </source>
</evidence>
<feature type="region of interest" description="Disordered" evidence="9">
    <location>
        <begin position="186"/>
        <end position="209"/>
    </location>
</feature>
<evidence type="ECO:0000256" key="7">
    <source>
        <dbReference type="ARBA" id="ARBA00047899"/>
    </source>
</evidence>
<dbReference type="PANTHER" id="PTHR12449">
    <property type="entry name" value="DEATH DOMAIN-CONTAINING PROTEIN"/>
    <property type="match status" value="1"/>
</dbReference>
<evidence type="ECO:0000256" key="4">
    <source>
        <dbReference type="ARBA" id="ARBA00022741"/>
    </source>
</evidence>
<feature type="region of interest" description="Disordered" evidence="9">
    <location>
        <begin position="135"/>
        <end position="161"/>
    </location>
</feature>
<proteinExistence type="predicted"/>
<dbReference type="SUPFAM" id="SSF52540">
    <property type="entry name" value="P-loop containing nucleoside triphosphate hydrolases"/>
    <property type="match status" value="1"/>
</dbReference>
<keyword evidence="2" id="KW-0808">Transferase</keyword>
<dbReference type="InterPro" id="IPR027417">
    <property type="entry name" value="P-loop_NTPase"/>
</dbReference>
<protein>
    <recommendedName>
        <fullName evidence="1">non-specific serine/threonine protein kinase</fullName>
        <ecNumber evidence="1">2.7.11.1</ecNumber>
    </recommendedName>
</protein>
<feature type="compositionally biased region" description="Basic and acidic residues" evidence="9">
    <location>
        <begin position="139"/>
        <end position="151"/>
    </location>
</feature>
<evidence type="ECO:0000256" key="8">
    <source>
        <dbReference type="ARBA" id="ARBA00048679"/>
    </source>
</evidence>
<dbReference type="Gene3D" id="1.10.10.10">
    <property type="entry name" value="Winged helix-like DNA-binding domain superfamily/Winged helix DNA-binding domain"/>
    <property type="match status" value="1"/>
</dbReference>
<sequence length="952" mass="107685">VDVGQSTAETETPSSGPSSEDTEDEKQDPIIPSEVLNMDPRSIAMFKKALRDGKENVFNIRLMIVGPYDVGKTTLMKRLLGKDVNICERQSTEGIDIQKECCKVSLTTGEWIMQVENAEHYLRLNRLVQFLNQQVQQKSNDKEQEPKEMDAHVSSAKQDNVNAQHDISVRAKQDIHQEVMPTLSQPVESPIATLSPEASSEVESRENEQKDPVMEIIKLVNKNSDKLENSLEKYAKLGLWDFAGQYVFYSTHQIFLSDRAIYILVIDLSQPTTALTKDACFLDTAGLKPCEVLDMINTWMNSIHSCTPSPQSGIPGVILVGTHGDMIPEKSQKEFFEEIIRSLKDKPTHIHLKGYIAIDNTLQDPRLEELKRIIFEQASKQPHWGEETPVRWIPMEQAIMEMKYSGIKVVRISVLDEINKSGSVRIEGKEEMDLFLRFQHAIGLILYFSAEEGLRDTVVLDPQWTIDALKSLITAEIFISDKPGILSKWFEMRDNGKLTRDLIDAVWTKEKYPDFHDNKDYLLLLMEKLNIIARPKSYGEDGTEVKVEDYYLAPCMLREAVPKEIISPESDPDVGNTSVLCFVCTAKFLPPPVFHRLLAACLTHWPIAKQLNRNLIYCGCCVFRLDNVHRLTIYFRDYVIFTRVKGVGAINMHQSSVVCNEVKSFIHENLKRIVGTLGQSLQFDQHIQCPKTDPESLEDLIAVSDLRKSAKVFCDSHDKMLESQNLLQFWFEDRVTYAGAMSSPPTSDTDRFMCIAYLLVDVGPRVLRQLLSHHTVTPTCTLDQYLAKHKTTINSLGRLFNQSLKDIMFPANGVATNLDDYDITLLSAIFLNIVPSLNQKQLDMVKSLREERNKLYGHAKSCQIGANDFQTYWNDISSALTTLSQQCMDAAFAAKISQEIQCIQKAGIHAGSYLGILKTLFGKMETFEGVLQNVTARVQVLESNQTSSASES</sequence>
<evidence type="ECO:0000256" key="5">
    <source>
        <dbReference type="ARBA" id="ARBA00022777"/>
    </source>
</evidence>
<evidence type="ECO:0000259" key="10">
    <source>
        <dbReference type="PROSITE" id="PS51424"/>
    </source>
</evidence>
<dbReference type="Pfam" id="PF08477">
    <property type="entry name" value="Roc"/>
    <property type="match status" value="1"/>
</dbReference>
<accession>A0ABD3V3D9</accession>
<feature type="region of interest" description="Disordered" evidence="9">
    <location>
        <begin position="1"/>
        <end position="30"/>
    </location>
</feature>
<dbReference type="CDD" id="cd00882">
    <property type="entry name" value="Ras_like_GTPase"/>
    <property type="match status" value="1"/>
</dbReference>
<evidence type="ECO:0000256" key="3">
    <source>
        <dbReference type="ARBA" id="ARBA00022737"/>
    </source>
</evidence>
<name>A0ABD3V3D9_SINWO</name>
<keyword evidence="5" id="KW-0418">Kinase</keyword>
<dbReference type="Gene3D" id="3.40.50.300">
    <property type="entry name" value="P-loop containing nucleotide triphosphate hydrolases"/>
    <property type="match status" value="1"/>
</dbReference>
<dbReference type="Proteomes" id="UP001634394">
    <property type="component" value="Unassembled WGS sequence"/>
</dbReference>
<evidence type="ECO:0000256" key="1">
    <source>
        <dbReference type="ARBA" id="ARBA00012513"/>
    </source>
</evidence>
<comment type="caution">
    <text evidence="11">The sequence shown here is derived from an EMBL/GenBank/DDBJ whole genome shotgun (WGS) entry which is preliminary data.</text>
</comment>
<feature type="compositionally biased region" description="Low complexity" evidence="9">
    <location>
        <begin position="1"/>
        <end position="19"/>
    </location>
</feature>
<evidence type="ECO:0000256" key="6">
    <source>
        <dbReference type="ARBA" id="ARBA00022840"/>
    </source>
</evidence>
<evidence type="ECO:0000256" key="2">
    <source>
        <dbReference type="ARBA" id="ARBA00022679"/>
    </source>
</evidence>
<dbReference type="InterPro" id="IPR032171">
    <property type="entry name" value="COR-A"/>
</dbReference>
<dbReference type="InterPro" id="IPR020859">
    <property type="entry name" value="ROC"/>
</dbReference>
<dbReference type="PANTHER" id="PTHR12449:SF18">
    <property type="entry name" value="DEATH DOMAIN-CONTAINING PROTEIN"/>
    <property type="match status" value="1"/>
</dbReference>
<dbReference type="GO" id="GO:0016301">
    <property type="term" value="F:kinase activity"/>
    <property type="evidence" value="ECO:0007669"/>
    <property type="project" value="UniProtKB-KW"/>
</dbReference>
<dbReference type="InterPro" id="IPR039788">
    <property type="entry name" value="NOL4/NOL4L"/>
</dbReference>
<evidence type="ECO:0000313" key="11">
    <source>
        <dbReference type="EMBL" id="KAL3855945.1"/>
    </source>
</evidence>
<dbReference type="InterPro" id="IPR036388">
    <property type="entry name" value="WH-like_DNA-bd_sf"/>
</dbReference>
<reference evidence="11 12" key="1">
    <citation type="submission" date="2024-11" db="EMBL/GenBank/DDBJ databases">
        <title>Chromosome-level genome assembly of the freshwater bivalve Anodonta woodiana.</title>
        <authorList>
            <person name="Chen X."/>
        </authorList>
    </citation>
    <scope>NUCLEOTIDE SEQUENCE [LARGE SCALE GENOMIC DNA]</scope>
    <source>
        <strain evidence="11">MN2024</strain>
        <tissue evidence="11">Gills</tissue>
    </source>
</reference>
<keyword evidence="12" id="KW-1185">Reference proteome</keyword>
<dbReference type="InterPro" id="IPR041249">
    <property type="entry name" value="HEPN_DZIP3"/>
</dbReference>
<dbReference type="AlphaFoldDB" id="A0ABD3V3D9"/>
<feature type="domain" description="Roc" evidence="10">
    <location>
        <begin position="53"/>
        <end position="381"/>
    </location>
</feature>
<keyword evidence="6" id="KW-0067">ATP-binding</keyword>
<organism evidence="11 12">
    <name type="scientific">Sinanodonta woodiana</name>
    <name type="common">Chinese pond mussel</name>
    <name type="synonym">Anodonta woodiana</name>
    <dbReference type="NCBI Taxonomy" id="1069815"/>
    <lineage>
        <taxon>Eukaryota</taxon>
        <taxon>Metazoa</taxon>
        <taxon>Spiralia</taxon>
        <taxon>Lophotrochozoa</taxon>
        <taxon>Mollusca</taxon>
        <taxon>Bivalvia</taxon>
        <taxon>Autobranchia</taxon>
        <taxon>Heteroconchia</taxon>
        <taxon>Palaeoheterodonta</taxon>
        <taxon>Unionida</taxon>
        <taxon>Unionoidea</taxon>
        <taxon>Unionidae</taxon>
        <taxon>Unioninae</taxon>
        <taxon>Sinanodonta</taxon>
    </lineage>
</organism>
<feature type="non-terminal residue" evidence="11">
    <location>
        <position position="1"/>
    </location>
</feature>
<keyword evidence="4" id="KW-0547">Nucleotide-binding</keyword>
<gene>
    <name evidence="11" type="ORF">ACJMK2_015142</name>
</gene>
<dbReference type="Gene3D" id="3.30.70.1390">
    <property type="entry name" value="ROC domain from the Parkinson's disease-associated leucine-rich repeat kinase 2"/>
    <property type="match status" value="2"/>
</dbReference>
<dbReference type="GO" id="GO:0005524">
    <property type="term" value="F:ATP binding"/>
    <property type="evidence" value="ECO:0007669"/>
    <property type="project" value="UniProtKB-KW"/>
</dbReference>
<dbReference type="Pfam" id="PF18738">
    <property type="entry name" value="HEPN_DZIP3"/>
    <property type="match status" value="1"/>
</dbReference>
<dbReference type="EC" id="2.7.11.1" evidence="1"/>
<comment type="catalytic activity">
    <reaction evidence="7">
        <text>L-threonyl-[protein] + ATP = O-phospho-L-threonyl-[protein] + ADP + H(+)</text>
        <dbReference type="Rhea" id="RHEA:46608"/>
        <dbReference type="Rhea" id="RHEA-COMP:11060"/>
        <dbReference type="Rhea" id="RHEA-COMP:11605"/>
        <dbReference type="ChEBI" id="CHEBI:15378"/>
        <dbReference type="ChEBI" id="CHEBI:30013"/>
        <dbReference type="ChEBI" id="CHEBI:30616"/>
        <dbReference type="ChEBI" id="CHEBI:61977"/>
        <dbReference type="ChEBI" id="CHEBI:456216"/>
        <dbReference type="EC" id="2.7.11.1"/>
    </reaction>
</comment>
<dbReference type="PROSITE" id="PS51424">
    <property type="entry name" value="ROC"/>
    <property type="match status" value="1"/>
</dbReference>
<keyword evidence="3" id="KW-0677">Repeat</keyword>